<protein>
    <submittedName>
        <fullName evidence="2">Uncharacterized protein</fullName>
    </submittedName>
</protein>
<sequence length="67" mass="7594">MSEGVPQNHRLRPWYIGLVLVFAAVLFVGYRMWEGNCPAPGIIEIGVLTVIPIVYLVLMYLTFISQK</sequence>
<comment type="caution">
    <text evidence="2">The sequence shown here is derived from an EMBL/GenBank/DDBJ whole genome shotgun (WGS) entry which is preliminary data.</text>
</comment>
<feature type="transmembrane region" description="Helical" evidence="1">
    <location>
        <begin position="12"/>
        <end position="33"/>
    </location>
</feature>
<accession>A0A1E3W3Z3</accession>
<dbReference type="Proteomes" id="UP000094501">
    <property type="component" value="Unassembled WGS sequence"/>
</dbReference>
<keyword evidence="3" id="KW-1185">Reference proteome</keyword>
<evidence type="ECO:0000256" key="1">
    <source>
        <dbReference type="SAM" id="Phobius"/>
    </source>
</evidence>
<dbReference type="RefSeq" id="WP_069436696.1">
    <property type="nucleotide sequence ID" value="NZ_LPWG01000010.1"/>
</dbReference>
<dbReference type="OrthoDB" id="8455514at2"/>
<keyword evidence="1" id="KW-0812">Transmembrane</keyword>
<evidence type="ECO:0000313" key="3">
    <source>
        <dbReference type="Proteomes" id="UP000094501"/>
    </source>
</evidence>
<dbReference type="STRING" id="1774968.AUC68_01600"/>
<name>A0A1E3W3Z3_9HYPH</name>
<organism evidence="2 3">
    <name type="scientific">Methyloceanibacter methanicus</name>
    <dbReference type="NCBI Taxonomy" id="1774968"/>
    <lineage>
        <taxon>Bacteria</taxon>
        <taxon>Pseudomonadati</taxon>
        <taxon>Pseudomonadota</taxon>
        <taxon>Alphaproteobacteria</taxon>
        <taxon>Hyphomicrobiales</taxon>
        <taxon>Hyphomicrobiaceae</taxon>
        <taxon>Methyloceanibacter</taxon>
    </lineage>
</organism>
<proteinExistence type="predicted"/>
<feature type="transmembrane region" description="Helical" evidence="1">
    <location>
        <begin position="45"/>
        <end position="64"/>
    </location>
</feature>
<keyword evidence="1" id="KW-1133">Transmembrane helix</keyword>
<evidence type="ECO:0000313" key="2">
    <source>
        <dbReference type="EMBL" id="ODR99856.1"/>
    </source>
</evidence>
<reference evidence="2 3" key="1">
    <citation type="journal article" date="2016" name="Environ. Microbiol.">
        <title>New Methyloceanibacter diversity from North Sea sediments includes methanotroph containing solely the soluble methane monooxygenase.</title>
        <authorList>
            <person name="Vekeman B."/>
            <person name="Kerckhof F.M."/>
            <person name="Cremers G."/>
            <person name="de Vos P."/>
            <person name="Vandamme P."/>
            <person name="Boon N."/>
            <person name="Op den Camp H.J."/>
            <person name="Heylen K."/>
        </authorList>
    </citation>
    <scope>NUCLEOTIDE SEQUENCE [LARGE SCALE GENOMIC DNA]</scope>
    <source>
        <strain evidence="2 3">R-67174</strain>
    </source>
</reference>
<keyword evidence="1" id="KW-0472">Membrane</keyword>
<dbReference type="AlphaFoldDB" id="A0A1E3W3Z3"/>
<dbReference type="EMBL" id="LPWG01000010">
    <property type="protein sequence ID" value="ODR99856.1"/>
    <property type="molecule type" value="Genomic_DNA"/>
</dbReference>
<gene>
    <name evidence="2" type="ORF">AUC68_01600</name>
</gene>